<evidence type="ECO:0000256" key="2">
    <source>
        <dbReference type="ARBA" id="ARBA00022679"/>
    </source>
</evidence>
<dbReference type="RefSeq" id="WP_144875580.1">
    <property type="nucleotide sequence ID" value="NZ_LR214244.1"/>
</dbReference>
<dbReference type="Pfam" id="PF00294">
    <property type="entry name" value="PfkB"/>
    <property type="match status" value="1"/>
</dbReference>
<name>A0A563VZQ0_9CYAN</name>
<dbReference type="InterPro" id="IPR011611">
    <property type="entry name" value="PfkB_dom"/>
</dbReference>
<dbReference type="PROSITE" id="PS00584">
    <property type="entry name" value="PFKB_KINASES_2"/>
    <property type="match status" value="1"/>
</dbReference>
<dbReference type="InterPro" id="IPR029056">
    <property type="entry name" value="Ribokinase-like"/>
</dbReference>
<gene>
    <name evidence="7" type="ORF">H1P_5100001</name>
</gene>
<evidence type="ECO:0000256" key="1">
    <source>
        <dbReference type="ARBA" id="ARBA00010688"/>
    </source>
</evidence>
<dbReference type="InterPro" id="IPR002173">
    <property type="entry name" value="Carboh/pur_kinase_PfkB_CS"/>
</dbReference>
<dbReference type="CDD" id="cd01167">
    <property type="entry name" value="bac_FRK"/>
    <property type="match status" value="1"/>
</dbReference>
<keyword evidence="3" id="KW-0547">Nucleotide-binding</keyword>
<evidence type="ECO:0000313" key="7">
    <source>
        <dbReference type="EMBL" id="VEP16938.1"/>
    </source>
</evidence>
<keyword evidence="2" id="KW-0808">Transferase</keyword>
<evidence type="ECO:0000313" key="8">
    <source>
        <dbReference type="Proteomes" id="UP000320055"/>
    </source>
</evidence>
<comment type="similarity">
    <text evidence="1">Belongs to the carbohydrate kinase PfkB family.</text>
</comment>
<dbReference type="Gene3D" id="3.40.1190.20">
    <property type="match status" value="1"/>
</dbReference>
<keyword evidence="5" id="KW-0067">ATP-binding</keyword>
<sequence length="333" mass="36363">METTFISSLPSRVICLGEILYDCLANQFGQSLDRVQSWTNYPGGAPANTACALVKLGIPTAFIGCLAQDSLGDSLLKLLDNKGVNTQGIQRTVQFPTRQVYVLRSSTGDRSFAGFGGQSPDAFADAYLRSEHLLKKLFSDAEYLVIGTLELAYPHSRQAVFRALELADKYYLRIVLDVNHREKFWLDSAEAKPLIQKLWQYVDFLKLAQEEAQWLFNTDDAGAIYDLLGSVEGVVVTDGAAEVSYCISEQEGKVKPFSLPVKDTTGAGDAFLAGLIYQLCQRKLSNLTNPGVLQEIITYACAVGGLTTTKEGAISAQPTTEEVTAFLKKALSC</sequence>
<proteinExistence type="inferred from homology"/>
<dbReference type="Proteomes" id="UP000320055">
    <property type="component" value="Unassembled WGS sequence"/>
</dbReference>
<dbReference type="GO" id="GO:0016301">
    <property type="term" value="F:kinase activity"/>
    <property type="evidence" value="ECO:0007669"/>
    <property type="project" value="UniProtKB-KW"/>
</dbReference>
<keyword evidence="8" id="KW-1185">Reference proteome</keyword>
<dbReference type="GO" id="GO:0005524">
    <property type="term" value="F:ATP binding"/>
    <property type="evidence" value="ECO:0007669"/>
    <property type="project" value="UniProtKB-KW"/>
</dbReference>
<accession>A0A563VZQ0</accession>
<reference evidence="7 8" key="1">
    <citation type="submission" date="2019-01" db="EMBL/GenBank/DDBJ databases">
        <authorList>
            <person name="Brito A."/>
        </authorList>
    </citation>
    <scope>NUCLEOTIDE SEQUENCE [LARGE SCALE GENOMIC DNA]</scope>
    <source>
        <strain evidence="7">1</strain>
    </source>
</reference>
<evidence type="ECO:0000256" key="4">
    <source>
        <dbReference type="ARBA" id="ARBA00022777"/>
    </source>
</evidence>
<dbReference type="InterPro" id="IPR050306">
    <property type="entry name" value="PfkB_Carbo_kinase"/>
</dbReference>
<protein>
    <submittedName>
        <fullName evidence="7">PfkB protein</fullName>
    </submittedName>
</protein>
<dbReference type="PANTHER" id="PTHR43085">
    <property type="entry name" value="HEXOKINASE FAMILY MEMBER"/>
    <property type="match status" value="1"/>
</dbReference>
<evidence type="ECO:0000259" key="6">
    <source>
        <dbReference type="Pfam" id="PF00294"/>
    </source>
</evidence>
<dbReference type="SUPFAM" id="SSF53613">
    <property type="entry name" value="Ribokinase-like"/>
    <property type="match status" value="1"/>
</dbReference>
<dbReference type="PANTHER" id="PTHR43085:SF1">
    <property type="entry name" value="PSEUDOURIDINE KINASE-RELATED"/>
    <property type="match status" value="1"/>
</dbReference>
<evidence type="ECO:0000256" key="5">
    <source>
        <dbReference type="ARBA" id="ARBA00022840"/>
    </source>
</evidence>
<evidence type="ECO:0000256" key="3">
    <source>
        <dbReference type="ARBA" id="ARBA00022741"/>
    </source>
</evidence>
<feature type="domain" description="Carbohydrate kinase PfkB" evidence="6">
    <location>
        <begin position="12"/>
        <end position="319"/>
    </location>
</feature>
<dbReference type="AlphaFoldDB" id="A0A563VZQ0"/>
<organism evidence="7 8">
    <name type="scientific">Hyella patelloides LEGE 07179</name>
    <dbReference type="NCBI Taxonomy" id="945734"/>
    <lineage>
        <taxon>Bacteria</taxon>
        <taxon>Bacillati</taxon>
        <taxon>Cyanobacteriota</taxon>
        <taxon>Cyanophyceae</taxon>
        <taxon>Pleurocapsales</taxon>
        <taxon>Hyellaceae</taxon>
        <taxon>Hyella</taxon>
    </lineage>
</organism>
<dbReference type="EMBL" id="CAACVJ010000458">
    <property type="protein sequence ID" value="VEP16938.1"/>
    <property type="molecule type" value="Genomic_DNA"/>
</dbReference>
<keyword evidence="4" id="KW-0418">Kinase</keyword>
<dbReference type="OrthoDB" id="9813569at2"/>